<dbReference type="AlphaFoldDB" id="A0A8X6QY77"/>
<dbReference type="InterPro" id="IPR029063">
    <property type="entry name" value="SAM-dependent_MTases_sf"/>
</dbReference>
<dbReference type="Gene3D" id="3.40.50.150">
    <property type="entry name" value="Vaccinia Virus protein VP39"/>
    <property type="match status" value="1"/>
</dbReference>
<dbReference type="EMBL" id="BMAW01132308">
    <property type="protein sequence ID" value="GFU43025.1"/>
    <property type="molecule type" value="Genomic_DNA"/>
</dbReference>
<name>A0A8X6QY77_NEPPI</name>
<organism evidence="2 3">
    <name type="scientific">Nephila pilipes</name>
    <name type="common">Giant wood spider</name>
    <name type="synonym">Nephila maculata</name>
    <dbReference type="NCBI Taxonomy" id="299642"/>
    <lineage>
        <taxon>Eukaryota</taxon>
        <taxon>Metazoa</taxon>
        <taxon>Ecdysozoa</taxon>
        <taxon>Arthropoda</taxon>
        <taxon>Chelicerata</taxon>
        <taxon>Arachnida</taxon>
        <taxon>Araneae</taxon>
        <taxon>Araneomorphae</taxon>
        <taxon>Entelegynae</taxon>
        <taxon>Araneoidea</taxon>
        <taxon>Nephilidae</taxon>
        <taxon>Nephila</taxon>
    </lineage>
</organism>
<dbReference type="Proteomes" id="UP000887013">
    <property type="component" value="Unassembled WGS sequence"/>
</dbReference>
<keyword evidence="3" id="KW-1185">Reference proteome</keyword>
<accession>A0A8X6QY77</accession>
<dbReference type="OrthoDB" id="7546505at2759"/>
<sequence>MSRAREFIIQCKTKLKWKDLSEDTVMDVGSGTDFFSCRAILEQFPNVKRVIALDHPYIHREVFFWNENFDQRRVEFRAADIETRVSLQDYEGKINKIVSWNKFHEIRKKEWAIENMYYVLKPGGSIAIWYHVDNPDYVWLWKMISIGKWNQYQTDLLRPYTSGDMDVEYYKERMQEAGFHNVLAVMKYKLNWFNTDQDCLEHLLRIARVVFDVPSDRMEEFKTDCLKTFKVFIGCKEYGEICYTYCELYLFATKPSNILKA</sequence>
<proteinExistence type="predicted"/>
<gene>
    <name evidence="2" type="primary">NCL1_34228</name>
    <name evidence="2" type="ORF">NPIL_390131</name>
</gene>
<protein>
    <recommendedName>
        <fullName evidence="1">Methyltransferase domain-containing protein</fullName>
    </recommendedName>
</protein>
<evidence type="ECO:0000313" key="2">
    <source>
        <dbReference type="EMBL" id="GFU43025.1"/>
    </source>
</evidence>
<dbReference type="InterPro" id="IPR025714">
    <property type="entry name" value="Methyltranfer_dom"/>
</dbReference>
<dbReference type="CDD" id="cd02440">
    <property type="entry name" value="AdoMet_MTases"/>
    <property type="match status" value="1"/>
</dbReference>
<evidence type="ECO:0000259" key="1">
    <source>
        <dbReference type="Pfam" id="PF13847"/>
    </source>
</evidence>
<feature type="domain" description="Methyltransferase" evidence="1">
    <location>
        <begin position="21"/>
        <end position="132"/>
    </location>
</feature>
<comment type="caution">
    <text evidence="2">The sequence shown here is derived from an EMBL/GenBank/DDBJ whole genome shotgun (WGS) entry which is preliminary data.</text>
</comment>
<evidence type="ECO:0000313" key="3">
    <source>
        <dbReference type="Proteomes" id="UP000887013"/>
    </source>
</evidence>
<dbReference type="SUPFAM" id="SSF53335">
    <property type="entry name" value="S-adenosyl-L-methionine-dependent methyltransferases"/>
    <property type="match status" value="1"/>
</dbReference>
<reference evidence="2" key="1">
    <citation type="submission" date="2020-08" db="EMBL/GenBank/DDBJ databases">
        <title>Multicomponent nature underlies the extraordinary mechanical properties of spider dragline silk.</title>
        <authorList>
            <person name="Kono N."/>
            <person name="Nakamura H."/>
            <person name="Mori M."/>
            <person name="Yoshida Y."/>
            <person name="Ohtoshi R."/>
            <person name="Malay A.D."/>
            <person name="Moran D.A.P."/>
            <person name="Tomita M."/>
            <person name="Numata K."/>
            <person name="Arakawa K."/>
        </authorList>
    </citation>
    <scope>NUCLEOTIDE SEQUENCE</scope>
</reference>
<dbReference type="Pfam" id="PF13847">
    <property type="entry name" value="Methyltransf_31"/>
    <property type="match status" value="1"/>
</dbReference>